<evidence type="ECO:0000256" key="3">
    <source>
        <dbReference type="ARBA" id="ARBA00022478"/>
    </source>
</evidence>
<keyword evidence="4" id="KW-0808">Transferase</keyword>
<dbReference type="PANTHER" id="PTHR10102">
    <property type="entry name" value="DNA-DIRECTED RNA POLYMERASE, MITOCHONDRIAL"/>
    <property type="match status" value="1"/>
</dbReference>
<feature type="non-terminal residue" evidence="9">
    <location>
        <position position="71"/>
    </location>
</feature>
<evidence type="ECO:0000259" key="8">
    <source>
        <dbReference type="Pfam" id="PF00940"/>
    </source>
</evidence>
<comment type="similarity">
    <text evidence="1">Belongs to the phage and mitochondrial RNA polymerase family.</text>
</comment>
<gene>
    <name evidence="9" type="ORF">CPB84DRAFT_1623739</name>
</gene>
<keyword evidence="10" id="KW-1185">Reference proteome</keyword>
<evidence type="ECO:0000256" key="5">
    <source>
        <dbReference type="ARBA" id="ARBA00022695"/>
    </source>
</evidence>
<evidence type="ECO:0000256" key="1">
    <source>
        <dbReference type="ARBA" id="ARBA00009493"/>
    </source>
</evidence>
<dbReference type="InterPro" id="IPR002092">
    <property type="entry name" value="DNA-dir_Rpol_phage-type"/>
</dbReference>
<sequence length="71" mass="8113">IPPHLNHMGDDLSRGLLLFEEAKPLGVRGLRWLKIHTANLFGYDKDSFDARVQWVEENVENVIESATNPLE</sequence>
<dbReference type="PANTHER" id="PTHR10102:SF0">
    <property type="entry name" value="DNA-DIRECTED RNA POLYMERASE, MITOCHONDRIAL"/>
    <property type="match status" value="1"/>
</dbReference>
<feature type="non-terminal residue" evidence="9">
    <location>
        <position position="1"/>
    </location>
</feature>
<keyword evidence="6" id="KW-0804">Transcription</keyword>
<dbReference type="GO" id="GO:0003677">
    <property type="term" value="F:DNA binding"/>
    <property type="evidence" value="ECO:0007669"/>
    <property type="project" value="InterPro"/>
</dbReference>
<evidence type="ECO:0000256" key="2">
    <source>
        <dbReference type="ARBA" id="ARBA00012418"/>
    </source>
</evidence>
<organism evidence="9 10">
    <name type="scientific">Gymnopilus junonius</name>
    <name type="common">Spectacular rustgill mushroom</name>
    <name type="synonym">Gymnopilus spectabilis subsp. junonius</name>
    <dbReference type="NCBI Taxonomy" id="109634"/>
    <lineage>
        <taxon>Eukaryota</taxon>
        <taxon>Fungi</taxon>
        <taxon>Dikarya</taxon>
        <taxon>Basidiomycota</taxon>
        <taxon>Agaricomycotina</taxon>
        <taxon>Agaricomycetes</taxon>
        <taxon>Agaricomycetidae</taxon>
        <taxon>Agaricales</taxon>
        <taxon>Agaricineae</taxon>
        <taxon>Hymenogastraceae</taxon>
        <taxon>Gymnopilus</taxon>
    </lineage>
</organism>
<dbReference type="SUPFAM" id="SSF56672">
    <property type="entry name" value="DNA/RNA polymerases"/>
    <property type="match status" value="1"/>
</dbReference>
<dbReference type="EMBL" id="JADNYJ010000384">
    <property type="protein sequence ID" value="KAF8870010.1"/>
    <property type="molecule type" value="Genomic_DNA"/>
</dbReference>
<keyword evidence="5" id="KW-0548">Nucleotidyltransferase</keyword>
<dbReference type="InterPro" id="IPR043502">
    <property type="entry name" value="DNA/RNA_pol_sf"/>
</dbReference>
<comment type="catalytic activity">
    <reaction evidence="7">
        <text>RNA(n) + a ribonucleoside 5'-triphosphate = RNA(n+1) + diphosphate</text>
        <dbReference type="Rhea" id="RHEA:21248"/>
        <dbReference type="Rhea" id="RHEA-COMP:14527"/>
        <dbReference type="Rhea" id="RHEA-COMP:17342"/>
        <dbReference type="ChEBI" id="CHEBI:33019"/>
        <dbReference type="ChEBI" id="CHEBI:61557"/>
        <dbReference type="ChEBI" id="CHEBI:140395"/>
        <dbReference type="EC" id="2.7.7.6"/>
    </reaction>
</comment>
<dbReference type="Gene3D" id="1.10.287.280">
    <property type="match status" value="1"/>
</dbReference>
<dbReference type="GO" id="GO:0003899">
    <property type="term" value="F:DNA-directed RNA polymerase activity"/>
    <property type="evidence" value="ECO:0007669"/>
    <property type="project" value="UniProtKB-EC"/>
</dbReference>
<evidence type="ECO:0000256" key="7">
    <source>
        <dbReference type="ARBA" id="ARBA00048552"/>
    </source>
</evidence>
<dbReference type="OrthoDB" id="276422at2759"/>
<feature type="domain" description="DNA-directed RNA polymerase C-terminal" evidence="8">
    <location>
        <begin position="23"/>
        <end position="71"/>
    </location>
</feature>
<dbReference type="GO" id="GO:0006390">
    <property type="term" value="P:mitochondrial transcription"/>
    <property type="evidence" value="ECO:0007669"/>
    <property type="project" value="TreeGrafter"/>
</dbReference>
<protein>
    <recommendedName>
        <fullName evidence="2">DNA-directed RNA polymerase</fullName>
        <ecNumber evidence="2">2.7.7.6</ecNumber>
    </recommendedName>
</protein>
<evidence type="ECO:0000313" key="9">
    <source>
        <dbReference type="EMBL" id="KAF8870010.1"/>
    </source>
</evidence>
<accession>A0A9P5TG06</accession>
<dbReference type="Pfam" id="PF00940">
    <property type="entry name" value="RNA_pol"/>
    <property type="match status" value="1"/>
</dbReference>
<dbReference type="Proteomes" id="UP000724874">
    <property type="component" value="Unassembled WGS sequence"/>
</dbReference>
<evidence type="ECO:0000256" key="4">
    <source>
        <dbReference type="ARBA" id="ARBA00022679"/>
    </source>
</evidence>
<name>A0A9P5TG06_GYMJU</name>
<reference evidence="9" key="1">
    <citation type="submission" date="2020-11" db="EMBL/GenBank/DDBJ databases">
        <authorList>
            <consortium name="DOE Joint Genome Institute"/>
            <person name="Ahrendt S."/>
            <person name="Riley R."/>
            <person name="Andreopoulos W."/>
            <person name="LaButti K."/>
            <person name="Pangilinan J."/>
            <person name="Ruiz-duenas F.J."/>
            <person name="Barrasa J.M."/>
            <person name="Sanchez-Garcia M."/>
            <person name="Camarero S."/>
            <person name="Miyauchi S."/>
            <person name="Serrano A."/>
            <person name="Linde D."/>
            <person name="Babiker R."/>
            <person name="Drula E."/>
            <person name="Ayuso-Fernandez I."/>
            <person name="Pacheco R."/>
            <person name="Padilla G."/>
            <person name="Ferreira P."/>
            <person name="Barriuso J."/>
            <person name="Kellner H."/>
            <person name="Castanera R."/>
            <person name="Alfaro M."/>
            <person name="Ramirez L."/>
            <person name="Pisabarro A.G."/>
            <person name="Kuo A."/>
            <person name="Tritt A."/>
            <person name="Lipzen A."/>
            <person name="He G."/>
            <person name="Yan M."/>
            <person name="Ng V."/>
            <person name="Cullen D."/>
            <person name="Martin F."/>
            <person name="Rosso M.-N."/>
            <person name="Henrissat B."/>
            <person name="Hibbett D."/>
            <person name="Martinez A.T."/>
            <person name="Grigoriev I.V."/>
        </authorList>
    </citation>
    <scope>NUCLEOTIDE SEQUENCE</scope>
    <source>
        <strain evidence="9">AH 44721</strain>
    </source>
</reference>
<proteinExistence type="inferred from homology"/>
<dbReference type="InterPro" id="IPR046950">
    <property type="entry name" value="DNA-dir_Rpol_C_phage-type"/>
</dbReference>
<evidence type="ECO:0000256" key="6">
    <source>
        <dbReference type="ARBA" id="ARBA00023163"/>
    </source>
</evidence>
<comment type="caution">
    <text evidence="9">The sequence shown here is derived from an EMBL/GenBank/DDBJ whole genome shotgun (WGS) entry which is preliminary data.</text>
</comment>
<dbReference type="GO" id="GO:0034245">
    <property type="term" value="C:mitochondrial DNA-directed RNA polymerase complex"/>
    <property type="evidence" value="ECO:0007669"/>
    <property type="project" value="TreeGrafter"/>
</dbReference>
<keyword evidence="3" id="KW-0240">DNA-directed RNA polymerase</keyword>
<evidence type="ECO:0000313" key="10">
    <source>
        <dbReference type="Proteomes" id="UP000724874"/>
    </source>
</evidence>
<dbReference type="AlphaFoldDB" id="A0A9P5TG06"/>
<dbReference type="EC" id="2.7.7.6" evidence="2"/>